<dbReference type="Proteomes" id="UP000008068">
    <property type="component" value="Unassembled WGS sequence"/>
</dbReference>
<name>G0PF81_CAEBE</name>
<evidence type="ECO:0000313" key="2">
    <source>
        <dbReference type="Proteomes" id="UP000008068"/>
    </source>
</evidence>
<dbReference type="HOGENOM" id="CLU_2924767_0_0_1"/>
<dbReference type="EMBL" id="GL380350">
    <property type="protein sequence ID" value="EGT53650.1"/>
    <property type="molecule type" value="Genomic_DNA"/>
</dbReference>
<dbReference type="InParanoid" id="G0PF81"/>
<evidence type="ECO:0000313" key="1">
    <source>
        <dbReference type="EMBL" id="EGT53650.1"/>
    </source>
</evidence>
<proteinExistence type="predicted"/>
<accession>G0PF81</accession>
<dbReference type="AlphaFoldDB" id="G0PF81"/>
<organism evidence="2">
    <name type="scientific">Caenorhabditis brenneri</name>
    <name type="common">Nematode worm</name>
    <dbReference type="NCBI Taxonomy" id="135651"/>
    <lineage>
        <taxon>Eukaryota</taxon>
        <taxon>Metazoa</taxon>
        <taxon>Ecdysozoa</taxon>
        <taxon>Nematoda</taxon>
        <taxon>Chromadorea</taxon>
        <taxon>Rhabditida</taxon>
        <taxon>Rhabditina</taxon>
        <taxon>Rhabditomorpha</taxon>
        <taxon>Rhabditoidea</taxon>
        <taxon>Rhabditidae</taxon>
        <taxon>Peloderinae</taxon>
        <taxon>Caenorhabditis</taxon>
    </lineage>
</organism>
<gene>
    <name evidence="1" type="ORF">CAEBREN_13702</name>
</gene>
<sequence>MNRSCSRLDVYFVCEQEYVTEIPCEIYCQLARSRASNWKRNSTWEARQNQERYSGRGQSRR</sequence>
<keyword evidence="2" id="KW-1185">Reference proteome</keyword>
<protein>
    <submittedName>
        <fullName evidence="1">Uncharacterized protein</fullName>
    </submittedName>
</protein>
<reference evidence="2" key="1">
    <citation type="submission" date="2011-07" db="EMBL/GenBank/DDBJ databases">
        <authorList>
            <consortium name="Caenorhabditis brenneri Sequencing and Analysis Consortium"/>
            <person name="Wilson R.K."/>
        </authorList>
    </citation>
    <scope>NUCLEOTIDE SEQUENCE [LARGE SCALE GENOMIC DNA]</scope>
    <source>
        <strain evidence="2">PB2801</strain>
    </source>
</reference>